<accession>A0A915KJ91</accession>
<keyword evidence="1" id="KW-1185">Reference proteome</keyword>
<reference evidence="2" key="1">
    <citation type="submission" date="2022-11" db="UniProtKB">
        <authorList>
            <consortium name="WormBaseParasite"/>
        </authorList>
    </citation>
    <scope>IDENTIFICATION</scope>
</reference>
<dbReference type="AlphaFoldDB" id="A0A915KJ91"/>
<organism evidence="1 2">
    <name type="scientific">Romanomermis culicivorax</name>
    <name type="common">Nematode worm</name>
    <dbReference type="NCBI Taxonomy" id="13658"/>
    <lineage>
        <taxon>Eukaryota</taxon>
        <taxon>Metazoa</taxon>
        <taxon>Ecdysozoa</taxon>
        <taxon>Nematoda</taxon>
        <taxon>Enoplea</taxon>
        <taxon>Dorylaimia</taxon>
        <taxon>Mermithida</taxon>
        <taxon>Mermithoidea</taxon>
        <taxon>Mermithidae</taxon>
        <taxon>Romanomermis</taxon>
    </lineage>
</organism>
<protein>
    <submittedName>
        <fullName evidence="2">Uncharacterized protein</fullName>
    </submittedName>
</protein>
<evidence type="ECO:0000313" key="2">
    <source>
        <dbReference type="WBParaSite" id="nRc.2.0.1.t38829-RA"/>
    </source>
</evidence>
<name>A0A915KJ91_ROMCU</name>
<dbReference type="Proteomes" id="UP000887565">
    <property type="component" value="Unplaced"/>
</dbReference>
<proteinExistence type="predicted"/>
<sequence>MIDHSNAKIIALTKKLLISIWADFWVFWDINYFLNRLSDVLDGKIEIFSLMSGLKFWALDDPAYIY</sequence>
<dbReference type="WBParaSite" id="nRc.2.0.1.t38829-RA">
    <property type="protein sequence ID" value="nRc.2.0.1.t38829-RA"/>
    <property type="gene ID" value="nRc.2.0.1.g38829"/>
</dbReference>
<evidence type="ECO:0000313" key="1">
    <source>
        <dbReference type="Proteomes" id="UP000887565"/>
    </source>
</evidence>